<dbReference type="AlphaFoldDB" id="A0A934VAA6"/>
<dbReference type="GO" id="GO:0030288">
    <property type="term" value="C:outer membrane-bounded periplasmic space"/>
    <property type="evidence" value="ECO:0007669"/>
    <property type="project" value="TreeGrafter"/>
</dbReference>
<feature type="signal peptide" evidence="2">
    <location>
        <begin position="1"/>
        <end position="25"/>
    </location>
</feature>
<dbReference type="GO" id="GO:0007165">
    <property type="term" value="P:signal transduction"/>
    <property type="evidence" value="ECO:0007669"/>
    <property type="project" value="TreeGrafter"/>
</dbReference>
<dbReference type="GO" id="GO:0008236">
    <property type="term" value="F:serine-type peptidase activity"/>
    <property type="evidence" value="ECO:0007669"/>
    <property type="project" value="InterPro"/>
</dbReference>
<keyword evidence="5" id="KW-1185">Reference proteome</keyword>
<dbReference type="SMART" id="SM00245">
    <property type="entry name" value="TSPc"/>
    <property type="match status" value="1"/>
</dbReference>
<dbReference type="InterPro" id="IPR005151">
    <property type="entry name" value="Tail-specific_protease"/>
</dbReference>
<evidence type="ECO:0000256" key="2">
    <source>
        <dbReference type="SAM" id="SignalP"/>
    </source>
</evidence>
<dbReference type="PANTHER" id="PTHR32060:SF30">
    <property type="entry name" value="CARBOXY-TERMINAL PROCESSING PROTEASE CTPA"/>
    <property type="match status" value="1"/>
</dbReference>
<keyword evidence="2" id="KW-0732">Signal</keyword>
<gene>
    <name evidence="4" type="ORF">JIN84_00890</name>
</gene>
<evidence type="ECO:0000313" key="5">
    <source>
        <dbReference type="Proteomes" id="UP000600139"/>
    </source>
</evidence>
<organism evidence="4 5">
    <name type="scientific">Luteolibacter yonseiensis</name>
    <dbReference type="NCBI Taxonomy" id="1144680"/>
    <lineage>
        <taxon>Bacteria</taxon>
        <taxon>Pseudomonadati</taxon>
        <taxon>Verrucomicrobiota</taxon>
        <taxon>Verrucomicrobiia</taxon>
        <taxon>Verrucomicrobiales</taxon>
        <taxon>Verrucomicrobiaceae</taxon>
        <taxon>Luteolibacter</taxon>
    </lineage>
</organism>
<dbReference type="Proteomes" id="UP000600139">
    <property type="component" value="Unassembled WGS sequence"/>
</dbReference>
<comment type="caution">
    <text evidence="4">The sequence shown here is derived from an EMBL/GenBank/DDBJ whole genome shotgun (WGS) entry which is preliminary data.</text>
</comment>
<dbReference type="EMBL" id="JAENIK010000001">
    <property type="protein sequence ID" value="MBK1814164.1"/>
    <property type="molecule type" value="Genomic_DNA"/>
</dbReference>
<name>A0A934VAA6_9BACT</name>
<feature type="chain" id="PRO_5037565187" description="Tail specific protease domain-containing protein" evidence="2">
    <location>
        <begin position="26"/>
        <end position="436"/>
    </location>
</feature>
<protein>
    <recommendedName>
        <fullName evidence="3">Tail specific protease domain-containing protein</fullName>
    </recommendedName>
</protein>
<reference evidence="4" key="1">
    <citation type="submission" date="2021-01" db="EMBL/GenBank/DDBJ databases">
        <title>Modified the classification status of verrucomicrobia.</title>
        <authorList>
            <person name="Feng X."/>
        </authorList>
    </citation>
    <scope>NUCLEOTIDE SEQUENCE</scope>
    <source>
        <strain evidence="4">JCM 18052</strain>
    </source>
</reference>
<sequence length="436" mass="47432">MKLRSFLKTGVCTLCLLAARGAARAGGTDPATYAKDVEFLLEELPKRAGIFFENKKIDWEAVKTEFREAVKSVKTDSEHVKLCGRLLARLKDGHASLRDVKVPWPDESQGRRWTGPRVHLLVVGDKVYVRTSFGPSLESGIKPGQEVVAIDGTPARQWLDRKMAEMRDTSGFSTDQMALYSACHWGLADWEGTEIAFEVKAPDADKIEKITITRRGGPNFAPFGPAVPPKDLKSEGRQSYGKTPDGYGYIHLRDIPGKLPEQLDKMLGELGNVPGLILDLRANGGGGCDHEAVMGRFLPAGKRWANATSQGPNPYDGPMVVIYDAGIRSAGETIAGMFKEDGGRAYTIGDTPTAGMSSQKTKVAVPSGLFSVYYSVFSNKARFNGGKGIEGVGMSPAEITPYDPAELYRGIDTQIRRAEELHKNGFPKGVVGYSDE</sequence>
<feature type="domain" description="Tail specific protease" evidence="3">
    <location>
        <begin position="205"/>
        <end position="401"/>
    </location>
</feature>
<evidence type="ECO:0000313" key="4">
    <source>
        <dbReference type="EMBL" id="MBK1814164.1"/>
    </source>
</evidence>
<evidence type="ECO:0000259" key="3">
    <source>
        <dbReference type="SMART" id="SM00245"/>
    </source>
</evidence>
<accession>A0A934VAA6</accession>
<dbReference type="InterPro" id="IPR029045">
    <property type="entry name" value="ClpP/crotonase-like_dom_sf"/>
</dbReference>
<dbReference type="GO" id="GO:0006508">
    <property type="term" value="P:proteolysis"/>
    <property type="evidence" value="ECO:0007669"/>
    <property type="project" value="InterPro"/>
</dbReference>
<dbReference type="RefSeq" id="WP_200349123.1">
    <property type="nucleotide sequence ID" value="NZ_BAABHZ010000005.1"/>
</dbReference>
<dbReference type="PANTHER" id="PTHR32060">
    <property type="entry name" value="TAIL-SPECIFIC PROTEASE"/>
    <property type="match status" value="1"/>
</dbReference>
<dbReference type="Gene3D" id="3.90.226.10">
    <property type="entry name" value="2-enoyl-CoA Hydratase, Chain A, domain 1"/>
    <property type="match status" value="1"/>
</dbReference>
<dbReference type="Gene3D" id="3.30.750.44">
    <property type="match status" value="1"/>
</dbReference>
<evidence type="ECO:0000256" key="1">
    <source>
        <dbReference type="SAM" id="MobiDB-lite"/>
    </source>
</evidence>
<dbReference type="CDD" id="cd06567">
    <property type="entry name" value="Peptidase_S41"/>
    <property type="match status" value="1"/>
</dbReference>
<dbReference type="SUPFAM" id="SSF52096">
    <property type="entry name" value="ClpP/crotonase"/>
    <property type="match status" value="1"/>
</dbReference>
<dbReference type="Pfam" id="PF03572">
    <property type="entry name" value="Peptidase_S41"/>
    <property type="match status" value="1"/>
</dbReference>
<dbReference type="GO" id="GO:0004175">
    <property type="term" value="F:endopeptidase activity"/>
    <property type="evidence" value="ECO:0007669"/>
    <property type="project" value="TreeGrafter"/>
</dbReference>
<feature type="region of interest" description="Disordered" evidence="1">
    <location>
        <begin position="219"/>
        <end position="238"/>
    </location>
</feature>
<proteinExistence type="predicted"/>